<reference evidence="7" key="1">
    <citation type="submission" date="2021-12" db="EMBL/GenBank/DDBJ databases">
        <authorList>
            <person name="King R."/>
        </authorList>
    </citation>
    <scope>NUCLEOTIDE SEQUENCE</scope>
</reference>
<dbReference type="InterPro" id="IPR020846">
    <property type="entry name" value="MFS_dom"/>
</dbReference>
<dbReference type="InterPro" id="IPR050549">
    <property type="entry name" value="MFS_Trehalose_Transporter"/>
</dbReference>
<accession>A0A9P0EW98</accession>
<feature type="transmembrane region" description="Helical" evidence="5">
    <location>
        <begin position="340"/>
        <end position="359"/>
    </location>
</feature>
<dbReference type="Proteomes" id="UP001152759">
    <property type="component" value="Chromosome 1"/>
</dbReference>
<keyword evidence="2 5" id="KW-0812">Transmembrane</keyword>
<evidence type="ECO:0000313" key="7">
    <source>
        <dbReference type="EMBL" id="CAH0381780.1"/>
    </source>
</evidence>
<feature type="domain" description="Major facilitator superfamily (MFS) profile" evidence="6">
    <location>
        <begin position="1"/>
        <end position="462"/>
    </location>
</feature>
<dbReference type="SUPFAM" id="SSF103473">
    <property type="entry name" value="MFS general substrate transporter"/>
    <property type="match status" value="1"/>
</dbReference>
<sequence>MYLTVGITGAFPTILIPALTAKNTESVLHLTIDQASWFGSANYIFRSVGCLVAGIGPRTWGWRKLIMLASLLQAGCWLLIYLAPSTHTLFISQSLLGIVSGLIESLSSQYMAEICEPSVRGTLLALIALAVTMGYFIVFSLDYVTKWQNIAAINVSLPLLCIVLVTQIPDSPIWLLSQGRPTHALKSLQWLRGWTSAELVQEEFEKMEAHYKKSTEQSLRSKMVGEYEYELCPTTDKMRLGTSEKQWSRKAIFSSAANLYRDVFREEMLRPFLKCLSLFAIVAFSGLPCLTTYMKKMFQDLDLSINSNQSIMLVTCGALVGNCGCALLVHRVNKKPMLEFSLICCAICLVQAALFLMGHMPGSRDSIAYRWSSVVLISAYYLFANLGLLPISRAYFGEILPHRGREVAASVLTSIFSWFMVISVKTFPALTQALRLEGALLIFAAVCVGGVFFSMSLPETEGKHLQDIEAEVTQRVSINGSKPETSKACSC</sequence>
<feature type="transmembrane region" description="Helical" evidence="5">
    <location>
        <begin position="119"/>
        <end position="141"/>
    </location>
</feature>
<keyword evidence="4 5" id="KW-0472">Membrane</keyword>
<evidence type="ECO:0000256" key="4">
    <source>
        <dbReference type="ARBA" id="ARBA00023136"/>
    </source>
</evidence>
<evidence type="ECO:0000259" key="6">
    <source>
        <dbReference type="PROSITE" id="PS50850"/>
    </source>
</evidence>
<dbReference type="PANTHER" id="PTHR48021:SF39">
    <property type="entry name" value="MAJOR FACILITATOR SUPERFAMILY (MFS) PROFILE DOMAIN-CONTAINING PROTEIN"/>
    <property type="match status" value="1"/>
</dbReference>
<feature type="transmembrane region" description="Helical" evidence="5">
    <location>
        <begin position="309"/>
        <end position="328"/>
    </location>
</feature>
<dbReference type="Pfam" id="PF00083">
    <property type="entry name" value="Sugar_tr"/>
    <property type="match status" value="1"/>
</dbReference>
<evidence type="ECO:0000256" key="3">
    <source>
        <dbReference type="ARBA" id="ARBA00022989"/>
    </source>
</evidence>
<feature type="transmembrane region" description="Helical" evidence="5">
    <location>
        <begin position="36"/>
        <end position="53"/>
    </location>
</feature>
<organism evidence="7 8">
    <name type="scientific">Bemisia tabaci</name>
    <name type="common">Sweetpotato whitefly</name>
    <name type="synonym">Aleurodes tabaci</name>
    <dbReference type="NCBI Taxonomy" id="7038"/>
    <lineage>
        <taxon>Eukaryota</taxon>
        <taxon>Metazoa</taxon>
        <taxon>Ecdysozoa</taxon>
        <taxon>Arthropoda</taxon>
        <taxon>Hexapoda</taxon>
        <taxon>Insecta</taxon>
        <taxon>Pterygota</taxon>
        <taxon>Neoptera</taxon>
        <taxon>Paraneoptera</taxon>
        <taxon>Hemiptera</taxon>
        <taxon>Sternorrhyncha</taxon>
        <taxon>Aleyrodoidea</taxon>
        <taxon>Aleyrodidae</taxon>
        <taxon>Aleyrodinae</taxon>
        <taxon>Bemisia</taxon>
    </lineage>
</organism>
<feature type="transmembrane region" description="Helical" evidence="5">
    <location>
        <begin position="371"/>
        <end position="395"/>
    </location>
</feature>
<feature type="transmembrane region" description="Helical" evidence="5">
    <location>
        <begin position="407"/>
        <end position="427"/>
    </location>
</feature>
<name>A0A9P0EW98_BEMTA</name>
<dbReference type="Gene3D" id="1.20.1250.20">
    <property type="entry name" value="MFS general substrate transporter like domains"/>
    <property type="match status" value="1"/>
</dbReference>
<dbReference type="EMBL" id="OU963862">
    <property type="protein sequence ID" value="CAH0381780.1"/>
    <property type="molecule type" value="Genomic_DNA"/>
</dbReference>
<dbReference type="InterPro" id="IPR005828">
    <property type="entry name" value="MFS_sugar_transport-like"/>
</dbReference>
<evidence type="ECO:0000256" key="1">
    <source>
        <dbReference type="ARBA" id="ARBA00004141"/>
    </source>
</evidence>
<keyword evidence="3 5" id="KW-1133">Transmembrane helix</keyword>
<proteinExistence type="predicted"/>
<keyword evidence="8" id="KW-1185">Reference proteome</keyword>
<feature type="transmembrane region" description="Helical" evidence="5">
    <location>
        <begin position="275"/>
        <end position="294"/>
    </location>
</feature>
<evidence type="ECO:0000313" key="8">
    <source>
        <dbReference type="Proteomes" id="UP001152759"/>
    </source>
</evidence>
<dbReference type="GO" id="GO:0016020">
    <property type="term" value="C:membrane"/>
    <property type="evidence" value="ECO:0007669"/>
    <property type="project" value="UniProtKB-SubCell"/>
</dbReference>
<dbReference type="GO" id="GO:0022857">
    <property type="term" value="F:transmembrane transporter activity"/>
    <property type="evidence" value="ECO:0007669"/>
    <property type="project" value="InterPro"/>
</dbReference>
<feature type="transmembrane region" description="Helical" evidence="5">
    <location>
        <begin position="439"/>
        <end position="457"/>
    </location>
</feature>
<dbReference type="PROSITE" id="PS50850">
    <property type="entry name" value="MFS"/>
    <property type="match status" value="1"/>
</dbReference>
<dbReference type="AlphaFoldDB" id="A0A9P0EW98"/>
<dbReference type="InterPro" id="IPR036259">
    <property type="entry name" value="MFS_trans_sf"/>
</dbReference>
<evidence type="ECO:0000256" key="2">
    <source>
        <dbReference type="ARBA" id="ARBA00022692"/>
    </source>
</evidence>
<comment type="subcellular location">
    <subcellularLocation>
        <location evidence="1">Membrane</location>
        <topology evidence="1">Multi-pass membrane protein</topology>
    </subcellularLocation>
</comment>
<gene>
    <name evidence="7" type="ORF">BEMITA_LOCUS1396</name>
</gene>
<protein>
    <recommendedName>
        <fullName evidence="6">Major facilitator superfamily (MFS) profile domain-containing protein</fullName>
    </recommendedName>
</protein>
<dbReference type="PANTHER" id="PTHR48021">
    <property type="match status" value="1"/>
</dbReference>
<evidence type="ECO:0000256" key="5">
    <source>
        <dbReference type="SAM" id="Phobius"/>
    </source>
</evidence>